<feature type="chain" id="PRO_5047235096" description="PsbP C-terminal domain-containing protein" evidence="1">
    <location>
        <begin position="25"/>
        <end position="175"/>
    </location>
</feature>
<dbReference type="Proteomes" id="UP001181355">
    <property type="component" value="Chromosome"/>
</dbReference>
<dbReference type="RefSeq" id="WP_309481112.1">
    <property type="nucleotide sequence ID" value="NZ_CP133720.1"/>
</dbReference>
<gene>
    <name evidence="2" type="ORF">RF679_13275</name>
</gene>
<protein>
    <recommendedName>
        <fullName evidence="4">PsbP C-terminal domain-containing protein</fullName>
    </recommendedName>
</protein>
<keyword evidence="3" id="KW-1185">Reference proteome</keyword>
<evidence type="ECO:0000313" key="3">
    <source>
        <dbReference type="Proteomes" id="UP001181355"/>
    </source>
</evidence>
<proteinExistence type="predicted"/>
<name>A0ABY9RH59_9BURK</name>
<organism evidence="2 3">
    <name type="scientific">Undibacterium cyanobacteriorum</name>
    <dbReference type="NCBI Taxonomy" id="3073561"/>
    <lineage>
        <taxon>Bacteria</taxon>
        <taxon>Pseudomonadati</taxon>
        <taxon>Pseudomonadota</taxon>
        <taxon>Betaproteobacteria</taxon>
        <taxon>Burkholderiales</taxon>
        <taxon>Oxalobacteraceae</taxon>
        <taxon>Undibacterium</taxon>
    </lineage>
</organism>
<evidence type="ECO:0000313" key="2">
    <source>
        <dbReference type="EMBL" id="WMW79617.1"/>
    </source>
</evidence>
<keyword evidence="1" id="KW-0732">Signal</keyword>
<reference evidence="2" key="1">
    <citation type="submission" date="2023-09" db="EMBL/GenBank/DDBJ databases">
        <title>Undibacterium sp. 20NA77.5 isolated from freshwater.</title>
        <authorList>
            <person name="Le V."/>
            <person name="Ko S.-R."/>
            <person name="Ahn C.-Y."/>
            <person name="Oh H.-M."/>
        </authorList>
    </citation>
    <scope>NUCLEOTIDE SEQUENCE</scope>
    <source>
        <strain evidence="2">20NA77.5</strain>
    </source>
</reference>
<evidence type="ECO:0000256" key="1">
    <source>
        <dbReference type="SAM" id="SignalP"/>
    </source>
</evidence>
<dbReference type="EMBL" id="CP133720">
    <property type="protein sequence ID" value="WMW79617.1"/>
    <property type="molecule type" value="Genomic_DNA"/>
</dbReference>
<sequence length="175" mass="18943">MKKHFTLFAPLLLSLSLLATSVQAETIKTAIGTFEVPDGLKILERDEKPDKVTGKPSGIIVFTKANDMPRAVFILSWTAVEVSDKPFDALDSAVKIGNPFNKDLTRKDATQTSIGGVAGGRFEGILPNGLRAVSYSVENSGYRLIVLLKGPNKTPYSELTDSFAKSVENLTWATP</sequence>
<feature type="signal peptide" evidence="1">
    <location>
        <begin position="1"/>
        <end position="24"/>
    </location>
</feature>
<evidence type="ECO:0008006" key="4">
    <source>
        <dbReference type="Google" id="ProtNLM"/>
    </source>
</evidence>
<accession>A0ABY9RH59</accession>